<evidence type="ECO:0000256" key="9">
    <source>
        <dbReference type="SAM" id="Phobius"/>
    </source>
</evidence>
<feature type="transmembrane region" description="Helical" evidence="9">
    <location>
        <begin position="89"/>
        <end position="111"/>
    </location>
</feature>
<comment type="subcellular location">
    <subcellularLocation>
        <location evidence="1">Cell inner membrane</location>
        <topology evidence="1">Multi-pass membrane protein</topology>
    </subcellularLocation>
</comment>
<reference evidence="11 12" key="1">
    <citation type="submission" date="2020-08" db="EMBL/GenBank/DDBJ databases">
        <authorList>
            <person name="Liu C."/>
            <person name="Sun Q."/>
        </authorList>
    </citation>
    <scope>NUCLEOTIDE SEQUENCE [LARGE SCALE GENOMIC DNA]</scope>
    <source>
        <strain evidence="11 12">NSJ-62</strain>
    </source>
</reference>
<evidence type="ECO:0000256" key="6">
    <source>
        <dbReference type="ARBA" id="ARBA00022989"/>
    </source>
</evidence>
<name>A0A7G9B360_9FIRM</name>
<feature type="domain" description="Tripartite ATP-independent periplasmic transporters DctQ component" evidence="10">
    <location>
        <begin position="27"/>
        <end position="156"/>
    </location>
</feature>
<dbReference type="KEGG" id="ohi:H8790_11145"/>
<dbReference type="InterPro" id="IPR055348">
    <property type="entry name" value="DctQ"/>
</dbReference>
<evidence type="ECO:0000256" key="1">
    <source>
        <dbReference type="ARBA" id="ARBA00004429"/>
    </source>
</evidence>
<gene>
    <name evidence="11" type="ORF">H8790_11145</name>
</gene>
<dbReference type="PANTHER" id="PTHR35011">
    <property type="entry name" value="2,3-DIKETO-L-GULONATE TRAP TRANSPORTER SMALL PERMEASE PROTEIN YIAM"/>
    <property type="match status" value="1"/>
</dbReference>
<dbReference type="Proteomes" id="UP000515960">
    <property type="component" value="Chromosome"/>
</dbReference>
<dbReference type="AlphaFoldDB" id="A0A7G9B360"/>
<evidence type="ECO:0000256" key="8">
    <source>
        <dbReference type="ARBA" id="ARBA00038436"/>
    </source>
</evidence>
<dbReference type="RefSeq" id="WP_187332571.1">
    <property type="nucleotide sequence ID" value="NZ_CP060490.1"/>
</dbReference>
<dbReference type="Pfam" id="PF04290">
    <property type="entry name" value="DctQ"/>
    <property type="match status" value="1"/>
</dbReference>
<evidence type="ECO:0000256" key="4">
    <source>
        <dbReference type="ARBA" id="ARBA00022519"/>
    </source>
</evidence>
<feature type="transmembrane region" description="Helical" evidence="9">
    <location>
        <begin position="18"/>
        <end position="39"/>
    </location>
</feature>
<dbReference type="GO" id="GO:0015740">
    <property type="term" value="P:C4-dicarboxylate transport"/>
    <property type="evidence" value="ECO:0007669"/>
    <property type="project" value="TreeGrafter"/>
</dbReference>
<dbReference type="GO" id="GO:0005886">
    <property type="term" value="C:plasma membrane"/>
    <property type="evidence" value="ECO:0007669"/>
    <property type="project" value="UniProtKB-SubCell"/>
</dbReference>
<keyword evidence="2" id="KW-0813">Transport</keyword>
<sequence>MTALKKIVNVYNKVEETLLVIMITASVLVLFINVILRYIFNSSLYGADELARVLFIWMSWLGISIGERESEHIKIDLLTSRLKGISEKVIKIISNLITLTILALLVWFGMVVVGKYYSMSNRTPMYHIPQWFIYSCIPISCTVMGLRVVAKFFEIFKPASGEEVSAE</sequence>
<comment type="similarity">
    <text evidence="8">Belongs to the TRAP transporter small permease family.</text>
</comment>
<organism evidence="11 12">
    <name type="scientific">Oscillibacter hominis</name>
    <dbReference type="NCBI Taxonomy" id="2763056"/>
    <lineage>
        <taxon>Bacteria</taxon>
        <taxon>Bacillati</taxon>
        <taxon>Bacillota</taxon>
        <taxon>Clostridia</taxon>
        <taxon>Eubacteriales</taxon>
        <taxon>Oscillospiraceae</taxon>
        <taxon>Oscillibacter</taxon>
    </lineage>
</organism>
<keyword evidence="12" id="KW-1185">Reference proteome</keyword>
<proteinExistence type="inferred from homology"/>
<protein>
    <submittedName>
        <fullName evidence="11">TRAP transporter small permease</fullName>
    </submittedName>
</protein>
<keyword evidence="4" id="KW-0997">Cell inner membrane</keyword>
<evidence type="ECO:0000313" key="12">
    <source>
        <dbReference type="Proteomes" id="UP000515960"/>
    </source>
</evidence>
<keyword evidence="3" id="KW-1003">Cell membrane</keyword>
<dbReference type="InterPro" id="IPR007387">
    <property type="entry name" value="TRAP_DctQ"/>
</dbReference>
<dbReference type="PANTHER" id="PTHR35011:SF2">
    <property type="entry name" value="2,3-DIKETO-L-GULONATE TRAP TRANSPORTER SMALL PERMEASE PROTEIN YIAM"/>
    <property type="match status" value="1"/>
</dbReference>
<accession>A0A7G9B360</accession>
<evidence type="ECO:0000256" key="2">
    <source>
        <dbReference type="ARBA" id="ARBA00022448"/>
    </source>
</evidence>
<feature type="transmembrane region" description="Helical" evidence="9">
    <location>
        <begin position="51"/>
        <end position="68"/>
    </location>
</feature>
<feature type="transmembrane region" description="Helical" evidence="9">
    <location>
        <begin position="131"/>
        <end position="150"/>
    </location>
</feature>
<dbReference type="EMBL" id="CP060490">
    <property type="protein sequence ID" value="QNL43991.1"/>
    <property type="molecule type" value="Genomic_DNA"/>
</dbReference>
<evidence type="ECO:0000256" key="5">
    <source>
        <dbReference type="ARBA" id="ARBA00022692"/>
    </source>
</evidence>
<evidence type="ECO:0000313" key="11">
    <source>
        <dbReference type="EMBL" id="QNL43991.1"/>
    </source>
</evidence>
<keyword evidence="5 9" id="KW-0812">Transmembrane</keyword>
<evidence type="ECO:0000256" key="3">
    <source>
        <dbReference type="ARBA" id="ARBA00022475"/>
    </source>
</evidence>
<keyword evidence="7 9" id="KW-0472">Membrane</keyword>
<evidence type="ECO:0000259" key="10">
    <source>
        <dbReference type="Pfam" id="PF04290"/>
    </source>
</evidence>
<keyword evidence="6 9" id="KW-1133">Transmembrane helix</keyword>
<evidence type="ECO:0000256" key="7">
    <source>
        <dbReference type="ARBA" id="ARBA00023136"/>
    </source>
</evidence>
<dbReference type="GO" id="GO:0022857">
    <property type="term" value="F:transmembrane transporter activity"/>
    <property type="evidence" value="ECO:0007669"/>
    <property type="project" value="TreeGrafter"/>
</dbReference>